<reference evidence="1 2" key="1">
    <citation type="submission" date="2012-06" db="EMBL/GenBank/DDBJ databases">
        <title>Finished chromosome of genome of Cylindrospermum stagnale PCC 7417.</title>
        <authorList>
            <consortium name="US DOE Joint Genome Institute"/>
            <person name="Gugger M."/>
            <person name="Coursin T."/>
            <person name="Rippka R."/>
            <person name="Tandeau De Marsac N."/>
            <person name="Huntemann M."/>
            <person name="Wei C.-L."/>
            <person name="Han J."/>
            <person name="Detter J.C."/>
            <person name="Han C."/>
            <person name="Tapia R."/>
            <person name="Chen A."/>
            <person name="Kyrpides N."/>
            <person name="Mavromatis K."/>
            <person name="Markowitz V."/>
            <person name="Szeto E."/>
            <person name="Ivanova N."/>
            <person name="Pagani I."/>
            <person name="Pati A."/>
            <person name="Goodwin L."/>
            <person name="Nordberg H.P."/>
            <person name="Cantor M.N."/>
            <person name="Hua S.X."/>
            <person name="Woyke T."/>
            <person name="Kerfeld C.A."/>
        </authorList>
    </citation>
    <scope>NUCLEOTIDE SEQUENCE [LARGE SCALE GENOMIC DNA]</scope>
    <source>
        <strain evidence="1 2">PCC 7417</strain>
    </source>
</reference>
<dbReference type="HOGENOM" id="CLU_2583881_0_0_3"/>
<protein>
    <submittedName>
        <fullName evidence="1">Uncharacterized protein</fullName>
    </submittedName>
</protein>
<gene>
    <name evidence="1" type="ORF">Cylst_0215</name>
</gene>
<evidence type="ECO:0000313" key="2">
    <source>
        <dbReference type="Proteomes" id="UP000010475"/>
    </source>
</evidence>
<evidence type="ECO:0000313" key="1">
    <source>
        <dbReference type="EMBL" id="AFZ22590.1"/>
    </source>
</evidence>
<dbReference type="AlphaFoldDB" id="K9WQF5"/>
<dbReference type="RefSeq" id="WP_015205849.1">
    <property type="nucleotide sequence ID" value="NC_019757.1"/>
</dbReference>
<dbReference type="eggNOG" id="COG3668">
    <property type="taxonomic scope" value="Bacteria"/>
</dbReference>
<keyword evidence="2" id="KW-1185">Reference proteome</keyword>
<dbReference type="Proteomes" id="UP000010475">
    <property type="component" value="Chromosome"/>
</dbReference>
<dbReference type="KEGG" id="csg:Cylst_0215"/>
<dbReference type="STRING" id="56107.Cylst_0215"/>
<accession>K9WQF5</accession>
<dbReference type="EMBL" id="CP003642">
    <property type="protein sequence ID" value="AFZ22590.1"/>
    <property type="molecule type" value="Genomic_DNA"/>
</dbReference>
<proteinExistence type="predicted"/>
<sequence>MKYRIEISTIAEADNAFMRLSQVTSPTEASQWYAGLLQAIESLSQKMNYSCQRKPRNRKRKFNLNTISECNILSNIKFIG</sequence>
<name>K9WQF5_9NOST</name>
<organism evidence="1 2">
    <name type="scientific">Cylindrospermum stagnale PCC 7417</name>
    <dbReference type="NCBI Taxonomy" id="56107"/>
    <lineage>
        <taxon>Bacteria</taxon>
        <taxon>Bacillati</taxon>
        <taxon>Cyanobacteriota</taxon>
        <taxon>Cyanophyceae</taxon>
        <taxon>Nostocales</taxon>
        <taxon>Nostocaceae</taxon>
        <taxon>Cylindrospermum</taxon>
    </lineage>
</organism>